<protein>
    <submittedName>
        <fullName evidence="1">Uncharacterized protein</fullName>
    </submittedName>
</protein>
<dbReference type="GeneID" id="9227724"/>
<gene>
    <name evidence="1" type="ORF">MCYG_01680</name>
</gene>
<dbReference type="HOGENOM" id="CLU_093239_0_0_1"/>
<dbReference type="Proteomes" id="UP000002035">
    <property type="component" value="Unassembled WGS sequence"/>
</dbReference>
<sequence length="312" mass="35008">MSGIPGQLRLRDSHSILAEPLPDLLTREGYRTTSSAWHKEYYIGPIKIWDLEEEVRRWTSSEYLNKGTLSVDLDRVSEQPGYIHQEHYLCGDEQSVCGRFAQNALGPVSAVAFHNGIKYRFGDCKVCLESQSSGNDRFLPDHVAVKCSAANINELRALPKSSKPNIVLVGEAKTPWKHDLQDYMDNFMRENQMGLRLALGQIASYMHRFKMLYGFLTTYNETIFLRQALKGGVPRLYVSQPIMNTSSGVGNNNDVSVRQCLYYLLAVIDNSGKYTFENKLAPSCSVAKSSVSVDSQGKRINSSYGSINPSEK</sequence>
<accession>C5FHE2</accession>
<dbReference type="AlphaFoldDB" id="C5FHE2"/>
<keyword evidence="2" id="KW-1185">Reference proteome</keyword>
<organism evidence="1 2">
    <name type="scientific">Arthroderma otae (strain ATCC MYA-4605 / CBS 113480)</name>
    <name type="common">Microsporum canis</name>
    <dbReference type="NCBI Taxonomy" id="554155"/>
    <lineage>
        <taxon>Eukaryota</taxon>
        <taxon>Fungi</taxon>
        <taxon>Dikarya</taxon>
        <taxon>Ascomycota</taxon>
        <taxon>Pezizomycotina</taxon>
        <taxon>Eurotiomycetes</taxon>
        <taxon>Eurotiomycetidae</taxon>
        <taxon>Onygenales</taxon>
        <taxon>Arthrodermataceae</taxon>
        <taxon>Microsporum</taxon>
    </lineage>
</organism>
<reference evidence="2" key="1">
    <citation type="journal article" date="2012" name="MBio">
        <title>Comparative genome analysis of Trichophyton rubrum and related dermatophytes reveals candidate genes involved in infection.</title>
        <authorList>
            <person name="Martinez D.A."/>
            <person name="Oliver B.G."/>
            <person name="Graeser Y."/>
            <person name="Goldberg J.M."/>
            <person name="Li W."/>
            <person name="Martinez-Rossi N.M."/>
            <person name="Monod M."/>
            <person name="Shelest E."/>
            <person name="Barton R.C."/>
            <person name="Birch E."/>
            <person name="Brakhage A.A."/>
            <person name="Chen Z."/>
            <person name="Gurr S.J."/>
            <person name="Heiman D."/>
            <person name="Heitman J."/>
            <person name="Kosti I."/>
            <person name="Rossi A."/>
            <person name="Saif S."/>
            <person name="Samalova M."/>
            <person name="Saunders C.W."/>
            <person name="Shea T."/>
            <person name="Summerbell R.C."/>
            <person name="Xu J."/>
            <person name="Young S."/>
            <person name="Zeng Q."/>
            <person name="Birren B.W."/>
            <person name="Cuomo C.A."/>
            <person name="White T.C."/>
        </authorList>
    </citation>
    <scope>NUCLEOTIDE SEQUENCE [LARGE SCALE GENOMIC DNA]</scope>
    <source>
        <strain evidence="2">ATCC MYA-4605 / CBS 113480</strain>
    </source>
</reference>
<dbReference type="RefSeq" id="XP_002848746.1">
    <property type="nucleotide sequence ID" value="XM_002848700.1"/>
</dbReference>
<proteinExistence type="predicted"/>
<name>C5FHE2_ARTOC</name>
<dbReference type="OrthoDB" id="4174352at2759"/>
<dbReference type="EMBL" id="DS995702">
    <property type="protein sequence ID" value="EEQ28861.1"/>
    <property type="molecule type" value="Genomic_DNA"/>
</dbReference>
<dbReference type="eggNOG" id="ENOG502SY8F">
    <property type="taxonomic scope" value="Eukaryota"/>
</dbReference>
<evidence type="ECO:0000313" key="1">
    <source>
        <dbReference type="EMBL" id="EEQ28861.1"/>
    </source>
</evidence>
<dbReference type="VEuPathDB" id="FungiDB:MCYG_01680"/>
<evidence type="ECO:0000313" key="2">
    <source>
        <dbReference type="Proteomes" id="UP000002035"/>
    </source>
</evidence>